<dbReference type="InterPro" id="IPR029058">
    <property type="entry name" value="AB_hydrolase_fold"/>
</dbReference>
<feature type="domain" description="Peptidase S9 prolyl oligopeptidase catalytic" evidence="2">
    <location>
        <begin position="542"/>
        <end position="741"/>
    </location>
</feature>
<dbReference type="GO" id="GO:0006508">
    <property type="term" value="P:proteolysis"/>
    <property type="evidence" value="ECO:0007669"/>
    <property type="project" value="InterPro"/>
</dbReference>
<feature type="signal peptide" evidence="1">
    <location>
        <begin position="1"/>
        <end position="22"/>
    </location>
</feature>
<dbReference type="InterPro" id="IPR001375">
    <property type="entry name" value="Peptidase_S9_cat"/>
</dbReference>
<evidence type="ECO:0000259" key="3">
    <source>
        <dbReference type="Pfam" id="PF00930"/>
    </source>
</evidence>
<dbReference type="GO" id="GO:0008239">
    <property type="term" value="F:dipeptidyl-peptidase activity"/>
    <property type="evidence" value="ECO:0007669"/>
    <property type="project" value="TreeGrafter"/>
</dbReference>
<dbReference type="Pfam" id="PF00326">
    <property type="entry name" value="Peptidase_S9"/>
    <property type="match status" value="1"/>
</dbReference>
<dbReference type="PANTHER" id="PTHR11731:SF193">
    <property type="entry name" value="DIPEPTIDYL PEPTIDASE 9"/>
    <property type="match status" value="1"/>
</dbReference>
<evidence type="ECO:0000256" key="1">
    <source>
        <dbReference type="SAM" id="SignalP"/>
    </source>
</evidence>
<keyword evidence="5" id="KW-1185">Reference proteome</keyword>
<dbReference type="GO" id="GO:0008236">
    <property type="term" value="F:serine-type peptidase activity"/>
    <property type="evidence" value="ECO:0007669"/>
    <property type="project" value="InterPro"/>
</dbReference>
<organism evidence="4 5">
    <name type="scientific">Tautonia sociabilis</name>
    <dbReference type="NCBI Taxonomy" id="2080755"/>
    <lineage>
        <taxon>Bacteria</taxon>
        <taxon>Pseudomonadati</taxon>
        <taxon>Planctomycetota</taxon>
        <taxon>Planctomycetia</taxon>
        <taxon>Isosphaerales</taxon>
        <taxon>Isosphaeraceae</taxon>
        <taxon>Tautonia</taxon>
    </lineage>
</organism>
<dbReference type="InterPro" id="IPR050278">
    <property type="entry name" value="Serine_Prot_S9B/DPPIV"/>
</dbReference>
<dbReference type="OrthoDB" id="108903at2"/>
<feature type="chain" id="PRO_5019242377" evidence="1">
    <location>
        <begin position="23"/>
        <end position="743"/>
    </location>
</feature>
<name>A0A432MQP3_9BACT</name>
<protein>
    <submittedName>
        <fullName evidence="4">S9 family peptidase</fullName>
    </submittedName>
</protein>
<evidence type="ECO:0000313" key="5">
    <source>
        <dbReference type="Proteomes" id="UP000280296"/>
    </source>
</evidence>
<dbReference type="Gene3D" id="2.140.10.30">
    <property type="entry name" value="Dipeptidylpeptidase IV, N-terminal domain"/>
    <property type="match status" value="1"/>
</dbReference>
<dbReference type="AlphaFoldDB" id="A0A432MQP3"/>
<accession>A0A432MQP3</accession>
<gene>
    <name evidence="4" type="ORF">TsocGM_00965</name>
</gene>
<comment type="caution">
    <text evidence="4">The sequence shown here is derived from an EMBL/GenBank/DDBJ whole genome shotgun (WGS) entry which is preliminary data.</text>
</comment>
<dbReference type="PANTHER" id="PTHR11731">
    <property type="entry name" value="PROTEASE FAMILY S9B,C DIPEPTIDYL-PEPTIDASE IV-RELATED"/>
    <property type="match status" value="1"/>
</dbReference>
<evidence type="ECO:0000313" key="4">
    <source>
        <dbReference type="EMBL" id="RUL89804.1"/>
    </source>
</evidence>
<dbReference type="SUPFAM" id="SSF53474">
    <property type="entry name" value="alpha/beta-Hydrolases"/>
    <property type="match status" value="1"/>
</dbReference>
<reference evidence="4 5" key="1">
    <citation type="submission" date="2018-12" db="EMBL/GenBank/DDBJ databases">
        <authorList>
            <person name="Toschakov S.V."/>
        </authorList>
    </citation>
    <scope>NUCLEOTIDE SEQUENCE [LARGE SCALE GENOMIC DNA]</scope>
    <source>
        <strain evidence="4 5">GM2012</strain>
    </source>
</reference>
<evidence type="ECO:0000259" key="2">
    <source>
        <dbReference type="Pfam" id="PF00326"/>
    </source>
</evidence>
<dbReference type="Proteomes" id="UP000280296">
    <property type="component" value="Unassembled WGS sequence"/>
</dbReference>
<reference evidence="4 5" key="2">
    <citation type="submission" date="2019-01" db="EMBL/GenBank/DDBJ databases">
        <title>Tautonia sociabilis, a novel thermotolerant planctomycete of Isosphaeraceae family, isolated from a 4000 m deep subterranean habitat.</title>
        <authorList>
            <person name="Kovaleva O.L."/>
            <person name="Elcheninov A.G."/>
            <person name="Van Heerden E."/>
            <person name="Toshchakov S.V."/>
            <person name="Novikov A."/>
            <person name="Bonch-Osmolovskaya E.A."/>
            <person name="Kublanov I.V."/>
        </authorList>
    </citation>
    <scope>NUCLEOTIDE SEQUENCE [LARGE SCALE GENOMIC DNA]</scope>
    <source>
        <strain evidence="4 5">GM2012</strain>
    </source>
</reference>
<feature type="domain" description="Dipeptidylpeptidase IV N-terminal" evidence="3">
    <location>
        <begin position="148"/>
        <end position="456"/>
    </location>
</feature>
<dbReference type="InterPro" id="IPR002469">
    <property type="entry name" value="Peptidase_S9B_N"/>
</dbReference>
<dbReference type="EMBL" id="RYZH01000001">
    <property type="protein sequence ID" value="RUL89804.1"/>
    <property type="molecule type" value="Genomic_DNA"/>
</dbReference>
<dbReference type="SUPFAM" id="SSF82171">
    <property type="entry name" value="DPP6 N-terminal domain-like"/>
    <property type="match status" value="1"/>
</dbReference>
<dbReference type="Pfam" id="PF00930">
    <property type="entry name" value="DPPIV_N"/>
    <property type="match status" value="1"/>
</dbReference>
<dbReference type="Gene3D" id="3.40.50.1820">
    <property type="entry name" value="alpha/beta hydrolase"/>
    <property type="match status" value="1"/>
</dbReference>
<sequence>MLPTLTPIALAVLLLTASIALAAPSSQGLPVGLDDAARHPAPGTTTPTAIAFSPDGAAVTFLYPEGEGPGRVLWRLPAAEGARPEVVARPPGEGNTDENVSPEEALRRERMRLRDTGISQIVRSPTEDASLLPLNGDLYLLRGDGPLRRLTETEAPEIDPKFSPDGSRVGFVRAGELYVLDVETGAETRLTGDAAEGVSNGLAEFIAQEELGRSTGFWWSPDGSRIAFQQTDERHIPEFVIVHQGDDTPSTESHRYPFAGAENARVRLGVVASTGGEPQWLDVAEDGEEAYLARVCWDGPGHLLVQVLPRDQKSLRLVRIDVETNERSTLVEETSRSWVNLHDDLALVPGTGEIVWSTERSGFRHLMLLDREGKPIRALTSGEWPVDALVHLDPDRREVWFLAGRESPLRRDLYRVSLDGGPVELVTAGEGYCSDAVVSPDADQFVATVSSTNRPPVSTLRDRSGRVLATLADSGTDPRLSALDLIRPRLLKFTNRDGETLFGAYYEPRSVDLGVKAPLVVLVYGGPHVQRVTDSWALTADMTAQYLSALGFAVWKCDNRGSSRRGLAFESALDRNLGTVEVLDQVDGVRFVCSTVPSADPDRVGITGGSYGGYMTIRSLLLAPEVFDAGVAIAPVTDWDGYDTGYTERYMGTPADNPEGYASSSVLDKADRLKGDLLLIHGLLDENVHFRHTARLVSALIRAGKPFEVLPIPDERHSTRKRENRRAILDRTARFFEEHLRGG</sequence>
<keyword evidence="1" id="KW-0732">Signal</keyword>
<proteinExistence type="predicted"/>